<sequence length="212" mass="23809">MEPENRLARIALRIGPALGLLDQVQNAFGTPFIGAISNTVKMLVDTVQAMKRNKQEFLGFLEHVHGVLYAIVDLHIHSETPGYLGPSTIDQVGEFMRTLHKIHTFITAQQQGTVFRQWLRQKEMKGLFKSCEIGIQNAVNVFKIDLNSEALNQLEMTERIAAKMHQELLEIIASLSESEATVSETTSKVILNCKNNAIGAYEPLCTDVFRRK</sequence>
<dbReference type="InterPro" id="IPR059179">
    <property type="entry name" value="MLKL-like_MCAfunc"/>
</dbReference>
<comment type="caution">
    <text evidence="1">The sequence shown here is derived from an EMBL/GenBank/DDBJ whole genome shotgun (WGS) entry which is preliminary data.</text>
</comment>
<name>A0AAD7BPJ8_9AGAR</name>
<gene>
    <name evidence="1" type="ORF">FB45DRAFT_1029407</name>
</gene>
<dbReference type="GO" id="GO:0007166">
    <property type="term" value="P:cell surface receptor signaling pathway"/>
    <property type="evidence" value="ECO:0007669"/>
    <property type="project" value="InterPro"/>
</dbReference>
<dbReference type="AlphaFoldDB" id="A0AAD7BPJ8"/>
<keyword evidence="2" id="KW-1185">Reference proteome</keyword>
<protein>
    <submittedName>
        <fullName evidence="1">Uncharacterized protein</fullName>
    </submittedName>
</protein>
<dbReference type="Proteomes" id="UP001221142">
    <property type="component" value="Unassembled WGS sequence"/>
</dbReference>
<dbReference type="EMBL" id="JARKIF010000011">
    <property type="protein sequence ID" value="KAJ7627046.1"/>
    <property type="molecule type" value="Genomic_DNA"/>
</dbReference>
<dbReference type="InterPro" id="IPR036537">
    <property type="entry name" value="Adaptor_Cbl_N_dom_sf"/>
</dbReference>
<dbReference type="CDD" id="cd21037">
    <property type="entry name" value="MLKL_NTD"/>
    <property type="match status" value="1"/>
</dbReference>
<evidence type="ECO:0000313" key="1">
    <source>
        <dbReference type="EMBL" id="KAJ7627046.1"/>
    </source>
</evidence>
<organism evidence="1 2">
    <name type="scientific">Roridomyces roridus</name>
    <dbReference type="NCBI Taxonomy" id="1738132"/>
    <lineage>
        <taxon>Eukaryota</taxon>
        <taxon>Fungi</taxon>
        <taxon>Dikarya</taxon>
        <taxon>Basidiomycota</taxon>
        <taxon>Agaricomycotina</taxon>
        <taxon>Agaricomycetes</taxon>
        <taxon>Agaricomycetidae</taxon>
        <taxon>Agaricales</taxon>
        <taxon>Marasmiineae</taxon>
        <taxon>Mycenaceae</taxon>
        <taxon>Roridomyces</taxon>
    </lineage>
</organism>
<accession>A0AAD7BPJ8</accession>
<proteinExistence type="predicted"/>
<dbReference type="Gene3D" id="1.20.930.20">
    <property type="entry name" value="Adaptor protein Cbl, N-terminal domain"/>
    <property type="match status" value="1"/>
</dbReference>
<reference evidence="1" key="1">
    <citation type="submission" date="2023-03" db="EMBL/GenBank/DDBJ databases">
        <title>Massive genome expansion in bonnet fungi (Mycena s.s.) driven by repeated elements and novel gene families across ecological guilds.</title>
        <authorList>
            <consortium name="Lawrence Berkeley National Laboratory"/>
            <person name="Harder C.B."/>
            <person name="Miyauchi S."/>
            <person name="Viragh M."/>
            <person name="Kuo A."/>
            <person name="Thoen E."/>
            <person name="Andreopoulos B."/>
            <person name="Lu D."/>
            <person name="Skrede I."/>
            <person name="Drula E."/>
            <person name="Henrissat B."/>
            <person name="Morin E."/>
            <person name="Kohler A."/>
            <person name="Barry K."/>
            <person name="LaButti K."/>
            <person name="Morin E."/>
            <person name="Salamov A."/>
            <person name="Lipzen A."/>
            <person name="Mereny Z."/>
            <person name="Hegedus B."/>
            <person name="Baldrian P."/>
            <person name="Stursova M."/>
            <person name="Weitz H."/>
            <person name="Taylor A."/>
            <person name="Grigoriev I.V."/>
            <person name="Nagy L.G."/>
            <person name="Martin F."/>
            <person name="Kauserud H."/>
        </authorList>
    </citation>
    <scope>NUCLEOTIDE SEQUENCE</scope>
    <source>
        <strain evidence="1">9284</strain>
    </source>
</reference>
<evidence type="ECO:0000313" key="2">
    <source>
        <dbReference type="Proteomes" id="UP001221142"/>
    </source>
</evidence>